<evidence type="ECO:0000313" key="1">
    <source>
        <dbReference type="EMBL" id="KAI7959381.1"/>
    </source>
</evidence>
<keyword evidence="2" id="KW-1185">Reference proteome</keyword>
<proteinExistence type="predicted"/>
<protein>
    <submittedName>
        <fullName evidence="1">Uncharacterized protein</fullName>
    </submittedName>
</protein>
<gene>
    <name evidence="1" type="ORF">MJO28_003172</name>
</gene>
<organism evidence="1 2">
    <name type="scientific">Puccinia striiformis f. sp. tritici</name>
    <dbReference type="NCBI Taxonomy" id="168172"/>
    <lineage>
        <taxon>Eukaryota</taxon>
        <taxon>Fungi</taxon>
        <taxon>Dikarya</taxon>
        <taxon>Basidiomycota</taxon>
        <taxon>Pucciniomycotina</taxon>
        <taxon>Pucciniomycetes</taxon>
        <taxon>Pucciniales</taxon>
        <taxon>Pucciniaceae</taxon>
        <taxon>Puccinia</taxon>
    </lineage>
</organism>
<name>A0ACC0ERN7_9BASI</name>
<reference evidence="2" key="2">
    <citation type="journal article" date="2018" name="Mol. Plant Microbe Interact.">
        <title>Genome sequence resources for the wheat stripe rust pathogen (Puccinia striiformis f. sp. tritici) and the barley stripe rust pathogen (Puccinia striiformis f. sp. hordei).</title>
        <authorList>
            <person name="Xia C."/>
            <person name="Wang M."/>
            <person name="Yin C."/>
            <person name="Cornejo O.E."/>
            <person name="Hulbert S.H."/>
            <person name="Chen X."/>
        </authorList>
    </citation>
    <scope>NUCLEOTIDE SEQUENCE [LARGE SCALE GENOMIC DNA]</scope>
    <source>
        <strain evidence="2">93-210</strain>
    </source>
</reference>
<accession>A0ACC0ERN7</accession>
<dbReference type="EMBL" id="CM045867">
    <property type="protein sequence ID" value="KAI7959381.1"/>
    <property type="molecule type" value="Genomic_DNA"/>
</dbReference>
<sequence length="441" mass="50521">MVFLVVLPRHQSIWLICWCFTTSLAMRPPKLDRFSESSPSSSSLWASGEDIYPPSVHSPQLSYIMDHLSIRGYPSDSTQPGGRSTSPPSPHFSENIPLSNSQASYDHLSVPDPSSASHSDYPASLRSAGHSELSPGDESDGEMERTSSRKRKFSKSYLSDSDASYSPLGSPIPYSDGLIASHSGEHELNDADSSKARRIDYFEYFANEKLKPLPEDNHPHKMDEEVVESFYNDFVEILPHKKTDFPDRYEAHKELPFARVTHKLPYPGRPSEVLMAGEDRRQGEYFWKILYKNLITELSKQHAEGYTYTTHSKYEYKEEQTKLLRWLNKEIFAPFNSLPVLGLSRYSFGSEGLGDSLLQPNQIELIRYFSQDATRSHLETERAVSHLLKSYKNKPEPRPEETMPYPRSLSKQKQKHLDKLVERWGGEFGLYYFTSIFRLIS</sequence>
<reference evidence="2" key="1">
    <citation type="journal article" date="2018" name="BMC Genomics">
        <title>Genomic insights into host adaptation between the wheat stripe rust pathogen (Puccinia striiformis f. sp. tritici) and the barley stripe rust pathogen (Puccinia striiformis f. sp. hordei).</title>
        <authorList>
            <person name="Xia C."/>
            <person name="Wang M."/>
            <person name="Yin C."/>
            <person name="Cornejo O.E."/>
            <person name="Hulbert S.H."/>
            <person name="Chen X."/>
        </authorList>
    </citation>
    <scope>NUCLEOTIDE SEQUENCE [LARGE SCALE GENOMIC DNA]</scope>
    <source>
        <strain evidence="2">93-210</strain>
    </source>
</reference>
<reference evidence="1 2" key="3">
    <citation type="journal article" date="2022" name="Microbiol. Spectr.">
        <title>Folding features and dynamics of 3D genome architecture in plant fungal pathogens.</title>
        <authorList>
            <person name="Xia C."/>
        </authorList>
    </citation>
    <scope>NUCLEOTIDE SEQUENCE [LARGE SCALE GENOMIC DNA]</scope>
    <source>
        <strain evidence="1 2">93-210</strain>
    </source>
</reference>
<dbReference type="Proteomes" id="UP001060170">
    <property type="component" value="Chromosome 3"/>
</dbReference>
<comment type="caution">
    <text evidence="1">The sequence shown here is derived from an EMBL/GenBank/DDBJ whole genome shotgun (WGS) entry which is preliminary data.</text>
</comment>
<evidence type="ECO:0000313" key="2">
    <source>
        <dbReference type="Proteomes" id="UP001060170"/>
    </source>
</evidence>